<evidence type="ECO:0008006" key="3">
    <source>
        <dbReference type="Google" id="ProtNLM"/>
    </source>
</evidence>
<evidence type="ECO:0000313" key="1">
    <source>
        <dbReference type="EMBL" id="APH73326.1"/>
    </source>
</evidence>
<dbReference type="OrthoDB" id="571298at2"/>
<keyword evidence="2" id="KW-1185">Reference proteome</keyword>
<dbReference type="InterPro" id="IPR045499">
    <property type="entry name" value="DUF6492"/>
</dbReference>
<organism evidence="1 2">
    <name type="scientific">Aquibium oceanicum</name>
    <dbReference type="NCBI Taxonomy" id="1670800"/>
    <lineage>
        <taxon>Bacteria</taxon>
        <taxon>Pseudomonadati</taxon>
        <taxon>Pseudomonadota</taxon>
        <taxon>Alphaproteobacteria</taxon>
        <taxon>Hyphomicrobiales</taxon>
        <taxon>Phyllobacteriaceae</taxon>
        <taxon>Aquibium</taxon>
    </lineage>
</organism>
<dbReference type="Proteomes" id="UP000182840">
    <property type="component" value="Chromosome"/>
</dbReference>
<sequence>MIVRPSAATEDIKSVGSSSIVTASYAPDFERCKLLCESIDRHVSGFSRHYILVEHSDVTLFRQLESSKRTVIDERDLLPRWLRSFKDPTSLFRRRIWLSTRTMPLRGWHVQQLRRIGIAMHAQEDGLVYCDSDVVILKDFDCSVFWRDGDLRLFRRENAVPDDLDSEQNQWSRHAGQILGIEAPAFSPHDYIATLIAWRRDAIIGMCERIEQMSGRHWVEAIGSARKFSECMIYGRYADEVLQGRGHFTTQDELCRIYWRGPALSDENFRAFVDGMSPHQVAIGLQSFIGMDIGRVRRLVAEAY</sequence>
<accession>A0A1L3SV76</accession>
<protein>
    <recommendedName>
        <fullName evidence="3">Glycosyl transferase</fullName>
    </recommendedName>
</protein>
<proteinExistence type="predicted"/>
<dbReference type="RefSeq" id="WP_072606797.1">
    <property type="nucleotide sequence ID" value="NZ_CP018171.1"/>
</dbReference>
<dbReference type="EMBL" id="CP018171">
    <property type="protein sequence ID" value="APH73326.1"/>
    <property type="molecule type" value="Genomic_DNA"/>
</dbReference>
<dbReference type="AlphaFoldDB" id="A0A1L3SV76"/>
<dbReference type="STRING" id="1670800.BSQ44_19570"/>
<evidence type="ECO:0000313" key="2">
    <source>
        <dbReference type="Proteomes" id="UP000182840"/>
    </source>
</evidence>
<name>A0A1L3SV76_9HYPH</name>
<reference evidence="2" key="1">
    <citation type="submission" date="2016-11" db="EMBL/GenBank/DDBJ databases">
        <title>Mesorhizobium oceanicum sp. nov., isolated from deep seawater in South China Sea.</title>
        <authorList>
            <person name="Fu G.-Y."/>
        </authorList>
    </citation>
    <scope>NUCLEOTIDE SEQUENCE [LARGE SCALE GENOMIC DNA]</scope>
    <source>
        <strain evidence="2">B7</strain>
    </source>
</reference>
<dbReference type="Pfam" id="PF20102">
    <property type="entry name" value="DUF6492"/>
    <property type="match status" value="1"/>
</dbReference>
<dbReference type="KEGG" id="meso:BSQ44_19570"/>
<gene>
    <name evidence="1" type="ORF">BSQ44_19570</name>
</gene>